<accession>A0A0A9GSG0</accession>
<reference evidence="1" key="1">
    <citation type="submission" date="2014-09" db="EMBL/GenBank/DDBJ databases">
        <authorList>
            <person name="Magalhaes I.L.F."/>
            <person name="Oliveira U."/>
            <person name="Santos F.R."/>
            <person name="Vidigal T.H.D.A."/>
            <person name="Brescovit A.D."/>
            <person name="Santos A.J."/>
        </authorList>
    </citation>
    <scope>NUCLEOTIDE SEQUENCE</scope>
    <source>
        <tissue evidence="1">Shoot tissue taken approximately 20 cm above the soil surface</tissue>
    </source>
</reference>
<evidence type="ECO:0000313" key="1">
    <source>
        <dbReference type="EMBL" id="JAE27402.1"/>
    </source>
</evidence>
<protein>
    <submittedName>
        <fullName evidence="1">Uncharacterized protein</fullName>
    </submittedName>
</protein>
<organism evidence="1">
    <name type="scientific">Arundo donax</name>
    <name type="common">Giant reed</name>
    <name type="synonym">Donax arundinaceus</name>
    <dbReference type="NCBI Taxonomy" id="35708"/>
    <lineage>
        <taxon>Eukaryota</taxon>
        <taxon>Viridiplantae</taxon>
        <taxon>Streptophyta</taxon>
        <taxon>Embryophyta</taxon>
        <taxon>Tracheophyta</taxon>
        <taxon>Spermatophyta</taxon>
        <taxon>Magnoliopsida</taxon>
        <taxon>Liliopsida</taxon>
        <taxon>Poales</taxon>
        <taxon>Poaceae</taxon>
        <taxon>PACMAD clade</taxon>
        <taxon>Arundinoideae</taxon>
        <taxon>Arundineae</taxon>
        <taxon>Arundo</taxon>
    </lineage>
</organism>
<dbReference type="AlphaFoldDB" id="A0A0A9GSG0"/>
<reference evidence="1" key="2">
    <citation type="journal article" date="2015" name="Data Brief">
        <title>Shoot transcriptome of the giant reed, Arundo donax.</title>
        <authorList>
            <person name="Barrero R.A."/>
            <person name="Guerrero F.D."/>
            <person name="Moolhuijzen P."/>
            <person name="Goolsby J.A."/>
            <person name="Tidwell J."/>
            <person name="Bellgard S.E."/>
            <person name="Bellgard M.I."/>
        </authorList>
    </citation>
    <scope>NUCLEOTIDE SEQUENCE</scope>
    <source>
        <tissue evidence="1">Shoot tissue taken approximately 20 cm above the soil surface</tissue>
    </source>
</reference>
<name>A0A0A9GSG0_ARUDO</name>
<dbReference type="EMBL" id="GBRH01170494">
    <property type="protein sequence ID" value="JAE27402.1"/>
    <property type="molecule type" value="Transcribed_RNA"/>
</dbReference>
<sequence length="59" mass="7054">MPPRTCREWLDRNTSVLDRCYTYACGHNKFAKISTSVWRCNEYKRVCALQGWEKPSRIQ</sequence>
<proteinExistence type="predicted"/>